<evidence type="ECO:0000313" key="1">
    <source>
        <dbReference type="EMBL" id="EPH20022.1"/>
    </source>
</evidence>
<organism evidence="1 2">
    <name type="scientific">Bacteroides stercoris CC31F</name>
    <dbReference type="NCBI Taxonomy" id="1073351"/>
    <lineage>
        <taxon>Bacteria</taxon>
        <taxon>Pseudomonadati</taxon>
        <taxon>Bacteroidota</taxon>
        <taxon>Bacteroidia</taxon>
        <taxon>Bacteroidales</taxon>
        <taxon>Bacteroidaceae</taxon>
        <taxon>Bacteroides</taxon>
    </lineage>
</organism>
<comment type="caution">
    <text evidence="1">The sequence shown here is derived from an EMBL/GenBank/DDBJ whole genome shotgun (WGS) entry which is preliminary data.</text>
</comment>
<gene>
    <name evidence="1" type="ORF">HMPREF1181_01975</name>
</gene>
<name>S3YEG4_BACSE</name>
<dbReference type="HOGENOM" id="CLU_3285263_0_0_10"/>
<reference evidence="1 2" key="1">
    <citation type="submission" date="2013-05" db="EMBL/GenBank/DDBJ databases">
        <title>The Genome Sequence of Bacteroides stercoris CC31F.</title>
        <authorList>
            <consortium name="The Broad Institute Genomics Platform"/>
            <person name="Earl A."/>
            <person name="Ward D."/>
            <person name="Feldgarden M."/>
            <person name="Gevers D."/>
            <person name="Oliphant K."/>
            <person name="Allen-Vercoe E."/>
            <person name="Walker B."/>
            <person name="Young S."/>
            <person name="Zeng Q."/>
            <person name="Gargeya S."/>
            <person name="Fitzgerald M."/>
            <person name="Haas B."/>
            <person name="Abouelleil A."/>
            <person name="Allen A.W."/>
            <person name="Alvarado L."/>
            <person name="Arachchi H.M."/>
            <person name="Berlin A.M."/>
            <person name="Chapman S.B."/>
            <person name="Gainer-Dewar J."/>
            <person name="Goldberg J."/>
            <person name="Griggs A."/>
            <person name="Gujja S."/>
            <person name="Hansen M."/>
            <person name="Howarth C."/>
            <person name="Imamovic A."/>
            <person name="Ireland A."/>
            <person name="Larimer J."/>
            <person name="McCowan C."/>
            <person name="Murphy C."/>
            <person name="Pearson M."/>
            <person name="Poon T.W."/>
            <person name="Priest M."/>
            <person name="Roberts A."/>
            <person name="Saif S."/>
            <person name="Shea T."/>
            <person name="Sisk P."/>
            <person name="Sykes S."/>
            <person name="Wortman J."/>
            <person name="Nusbaum C."/>
            <person name="Birren B."/>
        </authorList>
    </citation>
    <scope>NUCLEOTIDE SEQUENCE [LARGE SCALE GENOMIC DNA]</scope>
    <source>
        <strain evidence="1 2">CC31F</strain>
    </source>
</reference>
<evidence type="ECO:0000313" key="2">
    <source>
        <dbReference type="Proteomes" id="UP000014614"/>
    </source>
</evidence>
<dbReference type="AlphaFoldDB" id="S3YEG4"/>
<dbReference type="EMBL" id="ATFP01000026">
    <property type="protein sequence ID" value="EPH20022.1"/>
    <property type="molecule type" value="Genomic_DNA"/>
</dbReference>
<proteinExistence type="predicted"/>
<dbReference type="Proteomes" id="UP000014614">
    <property type="component" value="Unassembled WGS sequence"/>
</dbReference>
<protein>
    <submittedName>
        <fullName evidence="1">Uncharacterized protein</fullName>
    </submittedName>
</protein>
<accession>S3YEG4</accession>
<sequence>MTFDCQYSTNERLTYKFVTVFIVTENRNELVTINLHRVAF</sequence>